<evidence type="ECO:0000256" key="1">
    <source>
        <dbReference type="SAM" id="Phobius"/>
    </source>
</evidence>
<name>A0ABP6QAI0_9ACTN</name>
<comment type="caution">
    <text evidence="2">The sequence shown here is derived from an EMBL/GenBank/DDBJ whole genome shotgun (WGS) entry which is preliminary data.</text>
</comment>
<dbReference type="Pfam" id="PF10935">
    <property type="entry name" value="DUF2637"/>
    <property type="match status" value="1"/>
</dbReference>
<evidence type="ECO:0008006" key="4">
    <source>
        <dbReference type="Google" id="ProtNLM"/>
    </source>
</evidence>
<feature type="transmembrane region" description="Helical" evidence="1">
    <location>
        <begin position="101"/>
        <end position="122"/>
    </location>
</feature>
<dbReference type="Proteomes" id="UP001501237">
    <property type="component" value="Unassembled WGS sequence"/>
</dbReference>
<sequence>MTKVDWIIRAITAAAVALLGVAAAIVSFRHAFAVVVAHGEDGLTAVITPLTVDGMVLVAALVILDAARRGLPAPALAVVTLAAGIAATLGINALYGISHGLLGAVVAAWPALALVLSTELLMGLIRRGHRGRADVAALRSEPALKSASPGAGLNAGELRGDEHHAGSVVSDALVKNLRDDERHAGAVTRPVSGETRRAGVPDREVRVPVPDPHQVRAVAEFAEELARGEVPSLRQIKLRMRMGQPRASQVRDYLAHLVSSNHAGGAPVPD</sequence>
<reference evidence="3" key="1">
    <citation type="journal article" date="2019" name="Int. J. Syst. Evol. Microbiol.">
        <title>The Global Catalogue of Microorganisms (GCM) 10K type strain sequencing project: providing services to taxonomists for standard genome sequencing and annotation.</title>
        <authorList>
            <consortium name="The Broad Institute Genomics Platform"/>
            <consortium name="The Broad Institute Genome Sequencing Center for Infectious Disease"/>
            <person name="Wu L."/>
            <person name="Ma J."/>
        </authorList>
    </citation>
    <scope>NUCLEOTIDE SEQUENCE [LARGE SCALE GENOMIC DNA]</scope>
    <source>
        <strain evidence="3">JCM 9377</strain>
    </source>
</reference>
<evidence type="ECO:0000313" key="2">
    <source>
        <dbReference type="EMBL" id="GAA3215639.1"/>
    </source>
</evidence>
<dbReference type="RefSeq" id="WP_344829639.1">
    <property type="nucleotide sequence ID" value="NZ_BAAAUV010000008.1"/>
</dbReference>
<accession>A0ABP6QAI0</accession>
<dbReference type="InterPro" id="IPR021235">
    <property type="entry name" value="DUF2637"/>
</dbReference>
<proteinExistence type="predicted"/>
<keyword evidence="3" id="KW-1185">Reference proteome</keyword>
<gene>
    <name evidence="2" type="ORF">GCM10010468_37210</name>
</gene>
<keyword evidence="1" id="KW-0812">Transmembrane</keyword>
<evidence type="ECO:0000313" key="3">
    <source>
        <dbReference type="Proteomes" id="UP001501237"/>
    </source>
</evidence>
<keyword evidence="1" id="KW-1133">Transmembrane helix</keyword>
<dbReference type="EMBL" id="BAAAUV010000008">
    <property type="protein sequence ID" value="GAA3215639.1"/>
    <property type="molecule type" value="Genomic_DNA"/>
</dbReference>
<keyword evidence="1" id="KW-0472">Membrane</keyword>
<feature type="transmembrane region" description="Helical" evidence="1">
    <location>
        <begin position="43"/>
        <end position="64"/>
    </location>
</feature>
<feature type="transmembrane region" description="Helical" evidence="1">
    <location>
        <begin position="76"/>
        <end position="95"/>
    </location>
</feature>
<organism evidence="2 3">
    <name type="scientific">Actinocorallia longicatena</name>
    <dbReference type="NCBI Taxonomy" id="111803"/>
    <lineage>
        <taxon>Bacteria</taxon>
        <taxon>Bacillati</taxon>
        <taxon>Actinomycetota</taxon>
        <taxon>Actinomycetes</taxon>
        <taxon>Streptosporangiales</taxon>
        <taxon>Thermomonosporaceae</taxon>
        <taxon>Actinocorallia</taxon>
    </lineage>
</organism>
<protein>
    <recommendedName>
        <fullName evidence="4">DUF2637 domain-containing protein</fullName>
    </recommendedName>
</protein>